<dbReference type="PATRIC" id="fig|54398.3.peg.3031"/>
<comment type="caution">
    <text evidence="8">The sequence shown here is derived from an EMBL/GenBank/DDBJ whole genome shotgun (WGS) entry which is preliminary data.</text>
</comment>
<dbReference type="EMBL" id="LMXI01000436">
    <property type="protein sequence ID" value="KRT57911.1"/>
    <property type="molecule type" value="Genomic_DNA"/>
</dbReference>
<organism evidence="8 9">
    <name type="scientific">endosymbiont of Ridgeia piscesae</name>
    <dbReference type="NCBI Taxonomy" id="54398"/>
    <lineage>
        <taxon>Bacteria</taxon>
        <taxon>Pseudomonadati</taxon>
        <taxon>Pseudomonadota</taxon>
        <taxon>Gammaproteobacteria</taxon>
        <taxon>sulfur-oxidizing symbionts</taxon>
    </lineage>
</organism>
<evidence type="ECO:0000256" key="3">
    <source>
        <dbReference type="ARBA" id="ARBA00023239"/>
    </source>
</evidence>
<dbReference type="PROSITE" id="PS51257">
    <property type="entry name" value="PROKAR_LIPOPROTEIN"/>
    <property type="match status" value="1"/>
</dbReference>
<keyword evidence="1" id="KW-0479">Metal-binding</keyword>
<dbReference type="SUPFAM" id="SSF51126">
    <property type="entry name" value="Pectin lyase-like"/>
    <property type="match status" value="1"/>
</dbReference>
<evidence type="ECO:0000256" key="5">
    <source>
        <dbReference type="SAM" id="SignalP"/>
    </source>
</evidence>
<keyword evidence="3 8" id="KW-0456">Lyase</keyword>
<keyword evidence="2" id="KW-0325">Glycoprotein</keyword>
<reference evidence="9 10" key="1">
    <citation type="submission" date="2015-11" db="EMBL/GenBank/DDBJ databases">
        <title>The genome of Candidatus Endoriftia persephone in Ridgeia piscesae and population structure of the North Eastern Pacific vestimentiferan symbionts.</title>
        <authorList>
            <person name="Perez M."/>
            <person name="Juniper K.S."/>
        </authorList>
    </citation>
    <scope>NUCLEOTIDE SEQUENCE [LARGE SCALE GENOMIC DNA]</scope>
    <source>
        <strain evidence="8">Ind10</strain>
        <strain evidence="7">Ind11</strain>
    </source>
</reference>
<keyword evidence="5" id="KW-0732">Signal</keyword>
<evidence type="ECO:0000313" key="8">
    <source>
        <dbReference type="EMBL" id="KRT57911.1"/>
    </source>
</evidence>
<dbReference type="GO" id="GO:0016829">
    <property type="term" value="F:lyase activity"/>
    <property type="evidence" value="ECO:0007669"/>
    <property type="project" value="UniProtKB-KW"/>
</dbReference>
<dbReference type="Gene3D" id="2.160.20.10">
    <property type="entry name" value="Single-stranded right-handed beta-helix, Pectin lyase-like"/>
    <property type="match status" value="1"/>
</dbReference>
<evidence type="ECO:0000313" key="9">
    <source>
        <dbReference type="Proteomes" id="UP000051276"/>
    </source>
</evidence>
<proteinExistence type="predicted"/>
<feature type="compositionally biased region" description="Polar residues" evidence="4">
    <location>
        <begin position="44"/>
        <end position="69"/>
    </location>
</feature>
<sequence>MLKCRRVLSNGTRLALTVLLLFGLSACGGGSVSETAATAVSSSQPDASSGTDLSGESGGTATTTPASLASGTAGRSYEVELQASTLVSGMSWSVSSGMPPGLTYAPGATADRLLISGIPNQAGTYEFTVSILANGEISSSRFRIVVDAGTGTGTGTGTALSVDASGVGQATLGTAYSANITGSGGEGSYSWSLSGTLPAGLSWAEAADNLSIDITGTPTQAGQFQFAVNLQTAGDSVSETLSITVVETIEPVALTTSSVPAATKDSAYSTTLQASGGVAPFSWSISSGTLPAGLSLDSSSTLASVSLSGTPTESGSYSFSVQVTSDGQSTSRDYQLTVADGGTTGGGSSDIEGFGRNTLGALSSPTGYETYMVTSLADSGPGTLRDAISQEKRLIQFAVAGEINPQTDILIKKPYITIDGASAPAPGITLKKTQRMGGALIVGGTHDVVIQHIRVWGAYKAGDGTVNNAGTLGIDGDWDPDYVARNIVLDHITARNATDSGPDIWGEVQDVTVSWNLIFHNYHPTTISHYPSPYQTRQRISMHHNVYAENGERNPQIRGDVQELDYVNNIVYGWGWANVGCYGIRIKNDWANGEPQSNLNIVNNHFLTGPAGRCDDSALIYGWDPGPDQYDGGPSGTPEQGTVIDTSRMGSLWVNGNILPSANRDHYSTIAQPLFIPSEAQVTTWPASELRDRVLPGVGMKFRDAEEQALLNDIKNSDP</sequence>
<evidence type="ECO:0000259" key="6">
    <source>
        <dbReference type="Pfam" id="PF00544"/>
    </source>
</evidence>
<dbReference type="InterPro" id="IPR002022">
    <property type="entry name" value="Pec_lyase"/>
</dbReference>
<feature type="region of interest" description="Disordered" evidence="4">
    <location>
        <begin position="38"/>
        <end position="69"/>
    </location>
</feature>
<dbReference type="InterPro" id="IPR015919">
    <property type="entry name" value="Cadherin-like_sf"/>
</dbReference>
<gene>
    <name evidence="7" type="ORF">Ga0074115_14712</name>
    <name evidence="8" type="ORF">Ga0076813_12582</name>
</gene>
<dbReference type="InterPro" id="IPR013783">
    <property type="entry name" value="Ig-like_fold"/>
</dbReference>
<keyword evidence="10" id="KW-1185">Reference proteome</keyword>
<dbReference type="STRING" id="54398.Ga0074115_14712"/>
<protein>
    <submittedName>
        <fullName evidence="8">Pectate lyase</fullName>
    </submittedName>
</protein>
<feature type="domain" description="Pectate lyase" evidence="6">
    <location>
        <begin position="433"/>
        <end position="573"/>
    </location>
</feature>
<name>A0A0T5Z4U3_9GAMM</name>
<dbReference type="Proteomes" id="UP000051634">
    <property type="component" value="Unassembled WGS sequence"/>
</dbReference>
<evidence type="ECO:0000313" key="10">
    <source>
        <dbReference type="Proteomes" id="UP000051634"/>
    </source>
</evidence>
<dbReference type="AlphaFoldDB" id="A0A0T5Z4U3"/>
<dbReference type="InterPro" id="IPR012334">
    <property type="entry name" value="Pectin_lyas_fold"/>
</dbReference>
<evidence type="ECO:0000256" key="1">
    <source>
        <dbReference type="ARBA" id="ARBA00022723"/>
    </source>
</evidence>
<dbReference type="InterPro" id="IPR052063">
    <property type="entry name" value="Polysaccharide_Lyase_1"/>
</dbReference>
<feature type="signal peptide" evidence="5">
    <location>
        <begin position="1"/>
        <end position="28"/>
    </location>
</feature>
<dbReference type="Pfam" id="PF05345">
    <property type="entry name" value="He_PIG"/>
    <property type="match status" value="3"/>
</dbReference>
<dbReference type="Pfam" id="PF00544">
    <property type="entry name" value="Pectate_lyase_4"/>
    <property type="match status" value="1"/>
</dbReference>
<dbReference type="EMBL" id="LDXT01000050">
    <property type="protein sequence ID" value="KRT56453.1"/>
    <property type="molecule type" value="Genomic_DNA"/>
</dbReference>
<dbReference type="SUPFAM" id="SSF49313">
    <property type="entry name" value="Cadherin-like"/>
    <property type="match status" value="1"/>
</dbReference>
<dbReference type="Gene3D" id="2.60.40.10">
    <property type="entry name" value="Immunoglobulins"/>
    <property type="match status" value="3"/>
</dbReference>
<evidence type="ECO:0000256" key="2">
    <source>
        <dbReference type="ARBA" id="ARBA00023180"/>
    </source>
</evidence>
<dbReference type="PANTHER" id="PTHR42970">
    <property type="entry name" value="PECTATE LYASE C-RELATED"/>
    <property type="match status" value="1"/>
</dbReference>
<evidence type="ECO:0000256" key="4">
    <source>
        <dbReference type="SAM" id="MobiDB-lite"/>
    </source>
</evidence>
<evidence type="ECO:0000313" key="7">
    <source>
        <dbReference type="EMBL" id="KRT56453.1"/>
    </source>
</evidence>
<dbReference type="Proteomes" id="UP000051276">
    <property type="component" value="Unassembled WGS sequence"/>
</dbReference>
<accession>A0A0T5Z4U3</accession>
<dbReference type="GO" id="GO:0016020">
    <property type="term" value="C:membrane"/>
    <property type="evidence" value="ECO:0007669"/>
    <property type="project" value="InterPro"/>
</dbReference>
<dbReference type="InterPro" id="IPR011050">
    <property type="entry name" value="Pectin_lyase_fold/virulence"/>
</dbReference>
<dbReference type="PANTHER" id="PTHR42970:SF1">
    <property type="entry name" value="PECTATE LYASE C-RELATED"/>
    <property type="match status" value="1"/>
</dbReference>
<dbReference type="GO" id="GO:0005509">
    <property type="term" value="F:calcium ion binding"/>
    <property type="evidence" value="ECO:0007669"/>
    <property type="project" value="InterPro"/>
</dbReference>
<feature type="chain" id="PRO_5007987208" evidence="5">
    <location>
        <begin position="29"/>
        <end position="719"/>
    </location>
</feature>